<dbReference type="Pfam" id="PF01370">
    <property type="entry name" value="Epimerase"/>
    <property type="match status" value="1"/>
</dbReference>
<dbReference type="EMBL" id="JBHSOD010000055">
    <property type="protein sequence ID" value="MFC5889358.1"/>
    <property type="molecule type" value="Genomic_DNA"/>
</dbReference>
<reference evidence="3" key="1">
    <citation type="journal article" date="2019" name="Int. J. Syst. Evol. Microbiol.">
        <title>The Global Catalogue of Microorganisms (GCM) 10K type strain sequencing project: providing services to taxonomists for standard genome sequencing and annotation.</title>
        <authorList>
            <consortium name="The Broad Institute Genomics Platform"/>
            <consortium name="The Broad Institute Genome Sequencing Center for Infectious Disease"/>
            <person name="Wu L."/>
            <person name="Ma J."/>
        </authorList>
    </citation>
    <scope>NUCLEOTIDE SEQUENCE [LARGE SCALE GENOMIC DNA]</scope>
    <source>
        <strain evidence="3">CGMCC 4.1469</strain>
    </source>
</reference>
<feature type="domain" description="NAD-dependent epimerase/dehydratase" evidence="1">
    <location>
        <begin position="4"/>
        <end position="223"/>
    </location>
</feature>
<dbReference type="InterPro" id="IPR036291">
    <property type="entry name" value="NAD(P)-bd_dom_sf"/>
</dbReference>
<dbReference type="InterPro" id="IPR051783">
    <property type="entry name" value="NAD(P)-dependent_oxidoreduct"/>
</dbReference>
<dbReference type="Gene3D" id="3.40.50.720">
    <property type="entry name" value="NAD(P)-binding Rossmann-like Domain"/>
    <property type="match status" value="1"/>
</dbReference>
<comment type="caution">
    <text evidence="2">The sequence shown here is derived from an EMBL/GenBank/DDBJ whole genome shotgun (WGS) entry which is preliminary data.</text>
</comment>
<protein>
    <submittedName>
        <fullName evidence="2">NAD-dependent epimerase/dehydratase family protein</fullName>
    </submittedName>
</protein>
<dbReference type="SUPFAM" id="SSF51735">
    <property type="entry name" value="NAD(P)-binding Rossmann-fold domains"/>
    <property type="match status" value="1"/>
</dbReference>
<proteinExistence type="predicted"/>
<dbReference type="Proteomes" id="UP001596067">
    <property type="component" value="Unassembled WGS sequence"/>
</dbReference>
<dbReference type="RefSeq" id="WP_313766123.1">
    <property type="nucleotide sequence ID" value="NZ_BAAAVH010000048.1"/>
</dbReference>
<dbReference type="InterPro" id="IPR001509">
    <property type="entry name" value="Epimerase_deHydtase"/>
</dbReference>
<organism evidence="2 3">
    <name type="scientific">Kitasatospora aburaviensis</name>
    <dbReference type="NCBI Taxonomy" id="67265"/>
    <lineage>
        <taxon>Bacteria</taxon>
        <taxon>Bacillati</taxon>
        <taxon>Actinomycetota</taxon>
        <taxon>Actinomycetes</taxon>
        <taxon>Kitasatosporales</taxon>
        <taxon>Streptomycetaceae</taxon>
        <taxon>Kitasatospora</taxon>
    </lineage>
</organism>
<dbReference type="PANTHER" id="PTHR48079:SF6">
    <property type="entry name" value="NAD(P)-BINDING DOMAIN-CONTAINING PROTEIN-RELATED"/>
    <property type="match status" value="1"/>
</dbReference>
<keyword evidence="3" id="KW-1185">Reference proteome</keyword>
<evidence type="ECO:0000313" key="3">
    <source>
        <dbReference type="Proteomes" id="UP001596067"/>
    </source>
</evidence>
<name>A0ABW1F7X6_9ACTN</name>
<sequence length="332" mass="36745">MRNLVTGASGFLGSHLVEGLLAAGEDVTALVRRSSDRSHLDRLGVDVVEADLLDRGALVKRVAGFDRVFHCAAMVKDWGTWSEFRAANVTSVQNLLEASAAAGVGLFVHVSSTDVYGHPDRVVDESAPLRRRGFLYGDTKIEAEELLWQFIDRHDLPTVVVRPASLYGPRSKTFVDDALKLLREGTPMIPANRSAGLTEVSNAVDAILLLASDKRSVGRAFNITDDSPVSWQTYFERLAEIAGLPRPRFVPIPRRAAYTAAWAIEAAYRGLRLTSSPPLTRLAVDILTTEQGFSSERLRSEFGYRPRIDFEEGMRRLREELRGRPSPDSPTR</sequence>
<evidence type="ECO:0000259" key="1">
    <source>
        <dbReference type="Pfam" id="PF01370"/>
    </source>
</evidence>
<accession>A0ABW1F7X6</accession>
<evidence type="ECO:0000313" key="2">
    <source>
        <dbReference type="EMBL" id="MFC5889358.1"/>
    </source>
</evidence>
<gene>
    <name evidence="2" type="ORF">ACFP0N_30745</name>
</gene>
<dbReference type="PANTHER" id="PTHR48079">
    <property type="entry name" value="PROTEIN YEEZ"/>
    <property type="match status" value="1"/>
</dbReference>